<keyword evidence="3" id="KW-1185">Reference proteome</keyword>
<evidence type="ECO:0000313" key="2">
    <source>
        <dbReference type="EMBL" id="CAK9025713.1"/>
    </source>
</evidence>
<comment type="caution">
    <text evidence="2">The sequence shown here is derived from an EMBL/GenBank/DDBJ whole genome shotgun (WGS) entry which is preliminary data.</text>
</comment>
<sequence length="332" mass="36341">METQSWTFAASRGCRQPVAAFECFPPNSIPQRPKHQGFSALNGCIGSGLVLGLTSLTKLNSIATSRRHSGNQCVRGLRTCHHGLKEECSTDMLHRPLEGLSRLALLSWSLNIFEVANKDFFKGRLEAANITIDETWHSRGGAGGAHVSTNRIVLDPSVHTCCGDLCGTLLHEMLHLQVGEDDGEEHGPRFLKACLELNNDLLASGTGLFCRLGEFDTALDQRLLLEAGVPQAVSAALLKGLRESGETWDSGLLASDLFTLYHNSGSTHIIKEDILYLAARLRCLSIANSCQIALKTGYTSWSLKSRTIARHFAVAQGRDYHCYSDYNALWSV</sequence>
<evidence type="ECO:0000313" key="3">
    <source>
        <dbReference type="Proteomes" id="UP001642484"/>
    </source>
</evidence>
<name>A0ABP0KHJ0_9DINO</name>
<protein>
    <recommendedName>
        <fullName evidence="1">SprT-like domain-containing protein</fullName>
    </recommendedName>
</protein>
<dbReference type="EMBL" id="CAXAMN010008557">
    <property type="protein sequence ID" value="CAK9025713.1"/>
    <property type="molecule type" value="Genomic_DNA"/>
</dbReference>
<feature type="domain" description="SprT-like" evidence="1">
    <location>
        <begin position="112"/>
        <end position="199"/>
    </location>
</feature>
<dbReference type="Pfam" id="PF10263">
    <property type="entry name" value="SprT-like"/>
    <property type="match status" value="1"/>
</dbReference>
<dbReference type="Proteomes" id="UP001642484">
    <property type="component" value="Unassembled WGS sequence"/>
</dbReference>
<gene>
    <name evidence="2" type="ORF">CCMP2556_LOCUS16101</name>
</gene>
<evidence type="ECO:0000259" key="1">
    <source>
        <dbReference type="Pfam" id="PF10263"/>
    </source>
</evidence>
<dbReference type="InterPro" id="IPR006640">
    <property type="entry name" value="SprT-like_domain"/>
</dbReference>
<accession>A0ABP0KHJ0</accession>
<reference evidence="2 3" key="1">
    <citation type="submission" date="2024-02" db="EMBL/GenBank/DDBJ databases">
        <authorList>
            <person name="Chen Y."/>
            <person name="Shah S."/>
            <person name="Dougan E. K."/>
            <person name="Thang M."/>
            <person name="Chan C."/>
        </authorList>
    </citation>
    <scope>NUCLEOTIDE SEQUENCE [LARGE SCALE GENOMIC DNA]</scope>
</reference>
<proteinExistence type="predicted"/>
<organism evidence="2 3">
    <name type="scientific">Durusdinium trenchii</name>
    <dbReference type="NCBI Taxonomy" id="1381693"/>
    <lineage>
        <taxon>Eukaryota</taxon>
        <taxon>Sar</taxon>
        <taxon>Alveolata</taxon>
        <taxon>Dinophyceae</taxon>
        <taxon>Suessiales</taxon>
        <taxon>Symbiodiniaceae</taxon>
        <taxon>Durusdinium</taxon>
    </lineage>
</organism>